<feature type="chain" id="PRO_5044540500" evidence="1">
    <location>
        <begin position="20"/>
        <end position="112"/>
    </location>
</feature>
<dbReference type="EMBL" id="QTUJ01000002">
    <property type="protein sequence ID" value="REF69852.1"/>
    <property type="molecule type" value="Genomic_DNA"/>
</dbReference>
<evidence type="ECO:0000313" key="4">
    <source>
        <dbReference type="Proteomes" id="UP000256794"/>
    </source>
</evidence>
<sequence length="112" mass="12339">MIRATLTAALTLSAGMAWAQAINDYPTNARADYVFVCMAANGQTREMLERCSCAIDQIAEILPYDDYVKAETVLAMRQTPGERAGIFRQGIAVNDIVANFRRAEAEAEILCF</sequence>
<dbReference type="EMBL" id="QUMX01000008">
    <property type="protein sequence ID" value="REG52536.1"/>
    <property type="molecule type" value="Genomic_DNA"/>
</dbReference>
<keyword evidence="1" id="KW-0732">Signal</keyword>
<dbReference type="Proteomes" id="UP000256794">
    <property type="component" value="Unassembled WGS sequence"/>
</dbReference>
<accession>A0A099FFP0</accession>
<evidence type="ECO:0000313" key="5">
    <source>
        <dbReference type="Proteomes" id="UP000256941"/>
    </source>
</evidence>
<feature type="signal peptide" evidence="1">
    <location>
        <begin position="1"/>
        <end position="19"/>
    </location>
</feature>
<gene>
    <name evidence="3" type="ORF">ATH84_1008110</name>
    <name evidence="2" type="ORF">BDD41_2569</name>
</gene>
<accession>A0A3D9XNV5</accession>
<dbReference type="Proteomes" id="UP000256941">
    <property type="component" value="Unassembled WGS sequence"/>
</dbReference>
<name>A0A099FFP0_PARVE</name>
<keyword evidence="4" id="KW-1185">Reference proteome</keyword>
<comment type="caution">
    <text evidence="2">The sequence shown here is derived from an EMBL/GenBank/DDBJ whole genome shotgun (WGS) entry which is preliminary data.</text>
</comment>
<dbReference type="OrthoDB" id="7277196at2"/>
<evidence type="ECO:0000256" key="1">
    <source>
        <dbReference type="SAM" id="SignalP"/>
    </source>
</evidence>
<evidence type="ECO:0000313" key="3">
    <source>
        <dbReference type="EMBL" id="REG52536.1"/>
    </source>
</evidence>
<protein>
    <submittedName>
        <fullName evidence="2">Uncharacterized protein</fullName>
    </submittedName>
</protein>
<proteinExistence type="predicted"/>
<organism evidence="2 5">
    <name type="scientific">Paracoccus versutus</name>
    <name type="common">Thiobacillus versutus</name>
    <dbReference type="NCBI Taxonomy" id="34007"/>
    <lineage>
        <taxon>Bacteria</taxon>
        <taxon>Pseudomonadati</taxon>
        <taxon>Pseudomonadota</taxon>
        <taxon>Alphaproteobacteria</taxon>
        <taxon>Rhodobacterales</taxon>
        <taxon>Paracoccaceae</taxon>
        <taxon>Paracoccus</taxon>
    </lineage>
</organism>
<reference evidence="4 5" key="1">
    <citation type="submission" date="2018-08" db="EMBL/GenBank/DDBJ databases">
        <title>Genomic Encyclopedia of Archaeal and Bacterial Type Strains, Phase II (KMG-II): from individual species to whole genera.</title>
        <authorList>
            <person name="Goeker M."/>
        </authorList>
    </citation>
    <scope>NUCLEOTIDE SEQUENCE [LARGE SCALE GENOMIC DNA]</scope>
    <source>
        <strain evidence="2 5">DSM 17099</strain>
        <strain evidence="3 4">DSM 582</strain>
    </source>
</reference>
<dbReference type="eggNOG" id="ENOG5032RK3">
    <property type="taxonomic scope" value="Bacteria"/>
</dbReference>
<evidence type="ECO:0000313" key="2">
    <source>
        <dbReference type="EMBL" id="REF69852.1"/>
    </source>
</evidence>
<dbReference type="RefSeq" id="WP_036757127.1">
    <property type="nucleotide sequence ID" value="NZ_CP035284.1"/>
</dbReference>
<dbReference type="AlphaFoldDB" id="A0A099FFP0"/>